<dbReference type="RefSeq" id="WP_397407552.1">
    <property type="nucleotide sequence ID" value="NZ_JBIRYI010000019.1"/>
</dbReference>
<evidence type="ECO:0000256" key="5">
    <source>
        <dbReference type="ARBA" id="ARBA00023251"/>
    </source>
</evidence>
<feature type="domain" description="ABC-2 type transporter transmembrane" evidence="7">
    <location>
        <begin position="25"/>
        <end position="227"/>
    </location>
</feature>
<sequence>MSTTTSTTRPDTPAGRTQSFWTLSWLHLKYQFLETVRVPIAVLGNVLFPSLAMVFFVVPQESVAGNPLYATIAIAGLGLFAICSASLFTYGLGVAEDRQLPFYPFLRSLPAGPGPQMVARVLNGGIFSLFGLLPLILIGWLFTAAALTFGQLLAGIGTILAVSVPFVLLGMAIGYKLSAKAALPVVQVILFPLAFAGGLFLPPEAFPAWLDAISKATPTRAGRDLLVQATTGLDAYALALPVLAGWTVLFAVLAILAYRGDEGRRFR</sequence>
<comment type="caution">
    <text evidence="8">The sequence shown here is derived from an EMBL/GenBank/DDBJ whole genome shotgun (WGS) entry which is preliminary data.</text>
</comment>
<keyword evidence="9" id="KW-1185">Reference proteome</keyword>
<protein>
    <submittedName>
        <fullName evidence="8">ABC transporter permease</fullName>
    </submittedName>
</protein>
<dbReference type="Proteomes" id="UP001611580">
    <property type="component" value="Unassembled WGS sequence"/>
</dbReference>
<feature type="transmembrane region" description="Helical" evidence="6">
    <location>
        <begin position="153"/>
        <end position="174"/>
    </location>
</feature>
<name>A0ABW7XR13_9MICO</name>
<dbReference type="PIRSF" id="PIRSF006648">
    <property type="entry name" value="DrrB"/>
    <property type="match status" value="1"/>
</dbReference>
<feature type="transmembrane region" description="Helical" evidence="6">
    <location>
        <begin position="181"/>
        <end position="201"/>
    </location>
</feature>
<evidence type="ECO:0000313" key="8">
    <source>
        <dbReference type="EMBL" id="MFI2489982.1"/>
    </source>
</evidence>
<keyword evidence="5" id="KW-0046">Antibiotic resistance</keyword>
<evidence type="ECO:0000256" key="4">
    <source>
        <dbReference type="ARBA" id="ARBA00023136"/>
    </source>
</evidence>
<feature type="transmembrane region" description="Helical" evidence="6">
    <location>
        <begin position="70"/>
        <end position="92"/>
    </location>
</feature>
<evidence type="ECO:0000256" key="2">
    <source>
        <dbReference type="ARBA" id="ARBA00022692"/>
    </source>
</evidence>
<feature type="transmembrane region" description="Helical" evidence="6">
    <location>
        <begin position="126"/>
        <end position="147"/>
    </location>
</feature>
<dbReference type="PANTHER" id="PTHR43229">
    <property type="entry name" value="NODULATION PROTEIN J"/>
    <property type="match status" value="1"/>
</dbReference>
<dbReference type="PANTHER" id="PTHR43229:SF2">
    <property type="entry name" value="NODULATION PROTEIN J"/>
    <property type="match status" value="1"/>
</dbReference>
<evidence type="ECO:0000313" key="9">
    <source>
        <dbReference type="Proteomes" id="UP001611580"/>
    </source>
</evidence>
<feature type="transmembrane region" description="Helical" evidence="6">
    <location>
        <begin position="235"/>
        <end position="258"/>
    </location>
</feature>
<comment type="subcellular location">
    <subcellularLocation>
        <location evidence="1">Membrane</location>
        <topology evidence="1">Multi-pass membrane protein</topology>
    </subcellularLocation>
</comment>
<accession>A0ABW7XR13</accession>
<dbReference type="InterPro" id="IPR051784">
    <property type="entry name" value="Nod_factor_ABC_transporter"/>
</dbReference>
<keyword evidence="2 6" id="KW-0812">Transmembrane</keyword>
<evidence type="ECO:0000256" key="6">
    <source>
        <dbReference type="SAM" id="Phobius"/>
    </source>
</evidence>
<organism evidence="8 9">
    <name type="scientific">Promicromonospora kroppenstedtii</name>
    <dbReference type="NCBI Taxonomy" id="440482"/>
    <lineage>
        <taxon>Bacteria</taxon>
        <taxon>Bacillati</taxon>
        <taxon>Actinomycetota</taxon>
        <taxon>Actinomycetes</taxon>
        <taxon>Micrococcales</taxon>
        <taxon>Promicromonosporaceae</taxon>
        <taxon>Promicromonospora</taxon>
    </lineage>
</organism>
<keyword evidence="4 6" id="KW-0472">Membrane</keyword>
<dbReference type="InterPro" id="IPR000412">
    <property type="entry name" value="ABC_2_transport"/>
</dbReference>
<feature type="transmembrane region" description="Helical" evidence="6">
    <location>
        <begin position="38"/>
        <end position="58"/>
    </location>
</feature>
<gene>
    <name evidence="8" type="ORF">ACH47X_23920</name>
</gene>
<dbReference type="Pfam" id="PF01061">
    <property type="entry name" value="ABC2_membrane"/>
    <property type="match status" value="1"/>
</dbReference>
<dbReference type="EMBL" id="JBIRYI010000019">
    <property type="protein sequence ID" value="MFI2489982.1"/>
    <property type="molecule type" value="Genomic_DNA"/>
</dbReference>
<evidence type="ECO:0000259" key="7">
    <source>
        <dbReference type="Pfam" id="PF01061"/>
    </source>
</evidence>
<evidence type="ECO:0000256" key="3">
    <source>
        <dbReference type="ARBA" id="ARBA00022989"/>
    </source>
</evidence>
<dbReference type="InterPro" id="IPR013525">
    <property type="entry name" value="ABC2_TM"/>
</dbReference>
<proteinExistence type="predicted"/>
<keyword evidence="3 6" id="KW-1133">Transmembrane helix</keyword>
<evidence type="ECO:0000256" key="1">
    <source>
        <dbReference type="ARBA" id="ARBA00004141"/>
    </source>
</evidence>
<reference evidence="8 9" key="1">
    <citation type="submission" date="2024-10" db="EMBL/GenBank/DDBJ databases">
        <title>The Natural Products Discovery Center: Release of the First 8490 Sequenced Strains for Exploring Actinobacteria Biosynthetic Diversity.</title>
        <authorList>
            <person name="Kalkreuter E."/>
            <person name="Kautsar S.A."/>
            <person name="Yang D."/>
            <person name="Bader C.D."/>
            <person name="Teijaro C.N."/>
            <person name="Fluegel L."/>
            <person name="Davis C.M."/>
            <person name="Simpson J.R."/>
            <person name="Lauterbach L."/>
            <person name="Steele A.D."/>
            <person name="Gui C."/>
            <person name="Meng S."/>
            <person name="Li G."/>
            <person name="Viehrig K."/>
            <person name="Ye F."/>
            <person name="Su P."/>
            <person name="Kiefer A.F."/>
            <person name="Nichols A."/>
            <person name="Cepeda A.J."/>
            <person name="Yan W."/>
            <person name="Fan B."/>
            <person name="Jiang Y."/>
            <person name="Adhikari A."/>
            <person name="Zheng C.-J."/>
            <person name="Schuster L."/>
            <person name="Cowan T.M."/>
            <person name="Smanski M.J."/>
            <person name="Chevrette M.G."/>
            <person name="De Carvalho L.P.S."/>
            <person name="Shen B."/>
        </authorList>
    </citation>
    <scope>NUCLEOTIDE SEQUENCE [LARGE SCALE GENOMIC DNA]</scope>
    <source>
        <strain evidence="8 9">NPDC019481</strain>
    </source>
</reference>